<dbReference type="EMBL" id="JAVRRD010000023">
    <property type="protein sequence ID" value="KAK5047891.1"/>
    <property type="molecule type" value="Genomic_DNA"/>
</dbReference>
<dbReference type="GeneID" id="89974252"/>
<feature type="compositionally biased region" description="Basic and acidic residues" evidence="1">
    <location>
        <begin position="19"/>
        <end position="67"/>
    </location>
</feature>
<organism evidence="2 3">
    <name type="scientific">Exophiala bonariae</name>
    <dbReference type="NCBI Taxonomy" id="1690606"/>
    <lineage>
        <taxon>Eukaryota</taxon>
        <taxon>Fungi</taxon>
        <taxon>Dikarya</taxon>
        <taxon>Ascomycota</taxon>
        <taxon>Pezizomycotina</taxon>
        <taxon>Eurotiomycetes</taxon>
        <taxon>Chaetothyriomycetidae</taxon>
        <taxon>Chaetothyriales</taxon>
        <taxon>Herpotrichiellaceae</taxon>
        <taxon>Exophiala</taxon>
    </lineage>
</organism>
<feature type="region of interest" description="Disordered" evidence="1">
    <location>
        <begin position="407"/>
        <end position="521"/>
    </location>
</feature>
<feature type="compositionally biased region" description="Basic and acidic residues" evidence="1">
    <location>
        <begin position="486"/>
        <end position="504"/>
    </location>
</feature>
<feature type="compositionally biased region" description="Basic and acidic residues" evidence="1">
    <location>
        <begin position="407"/>
        <end position="421"/>
    </location>
</feature>
<dbReference type="PANTHER" id="PTHR10502">
    <property type="entry name" value="ANNEXIN"/>
    <property type="match status" value="1"/>
</dbReference>
<evidence type="ECO:0000256" key="1">
    <source>
        <dbReference type="SAM" id="MobiDB-lite"/>
    </source>
</evidence>
<dbReference type="InterPro" id="IPR037104">
    <property type="entry name" value="Annexin_sf"/>
</dbReference>
<feature type="compositionally biased region" description="Basic and acidic residues" evidence="1">
    <location>
        <begin position="434"/>
        <end position="476"/>
    </location>
</feature>
<name>A0AAV9N503_9EURO</name>
<dbReference type="GO" id="GO:0001786">
    <property type="term" value="F:phosphatidylserine binding"/>
    <property type="evidence" value="ECO:0007669"/>
    <property type="project" value="TreeGrafter"/>
</dbReference>
<protein>
    <recommendedName>
        <fullName evidence="4">Annexin</fullName>
    </recommendedName>
</protein>
<dbReference type="GO" id="GO:0012506">
    <property type="term" value="C:vesicle membrane"/>
    <property type="evidence" value="ECO:0007669"/>
    <property type="project" value="TreeGrafter"/>
</dbReference>
<dbReference type="Gene3D" id="1.10.220.10">
    <property type="entry name" value="Annexin"/>
    <property type="match status" value="3"/>
</dbReference>
<dbReference type="RefSeq" id="XP_064703397.1">
    <property type="nucleotide sequence ID" value="XM_064849642.1"/>
</dbReference>
<evidence type="ECO:0000313" key="3">
    <source>
        <dbReference type="Proteomes" id="UP001358417"/>
    </source>
</evidence>
<evidence type="ECO:0008006" key="4">
    <source>
        <dbReference type="Google" id="ProtNLM"/>
    </source>
</evidence>
<feature type="compositionally biased region" description="Basic and acidic residues" evidence="1">
    <location>
        <begin position="109"/>
        <end position="185"/>
    </location>
</feature>
<proteinExistence type="predicted"/>
<dbReference type="GO" id="GO:0005634">
    <property type="term" value="C:nucleus"/>
    <property type="evidence" value="ECO:0007669"/>
    <property type="project" value="TreeGrafter"/>
</dbReference>
<feature type="compositionally biased region" description="Polar residues" evidence="1">
    <location>
        <begin position="228"/>
        <end position="243"/>
    </location>
</feature>
<feature type="compositionally biased region" description="Polar residues" evidence="1">
    <location>
        <begin position="188"/>
        <end position="197"/>
    </location>
</feature>
<feature type="region of interest" description="Disordered" evidence="1">
    <location>
        <begin position="1"/>
        <end position="346"/>
    </location>
</feature>
<accession>A0AAV9N503</accession>
<keyword evidence="3" id="KW-1185">Reference proteome</keyword>
<dbReference type="SUPFAM" id="SSF47874">
    <property type="entry name" value="Annexin"/>
    <property type="match status" value="1"/>
</dbReference>
<comment type="caution">
    <text evidence="2">The sequence shown here is derived from an EMBL/GenBank/DDBJ whole genome shotgun (WGS) entry which is preliminary data.</text>
</comment>
<sequence>MSSMLEVRDSRRSRSKSPGGRDRDRSRSHSRDARGDDDRRDRDRSSDRRERDRSSDRRERDRSSDRRRSSKYSGSDDDNEDDRKYKDQRSSKNSYYAEEEDDRRKKDKSSRGYEDHSEDDRYRSSKSGKDSRRRDRSDSEDEKDRRRGGSKKDSKKPSDSDSDRRKSSRKHRDDSDSGSEDDRRKYSNGRTSSYSQQPTYGYAPPAAPAPPGYTDSRSNSYAPPGAFPTSSGPPQAQRTPSYSGNGGPEYAKVEQYKYAQPDPNISYKYKDSSGGGYSTSGQPPVSERRPEYERSRPSDSDRKKEKKSSDDRYETREPREKKYYDDDKDHRRDSRYDDDKYGNSTDNVTKKLSKMAVAGGLGAATLGVASQISKDGGKPPASPLLEAYKGTYQSISPMPTALVLANHRDDSDLSDLDIGRDDSDDDIKRKIRKLEREKAEYESSRGKDRDRPRRDDGYETREPRSSGGLETREPRSRRLSNLDTSLEVREPGGTRDRSRDRRPNSEIFSPTTPSGKKKVSFYDPTSDAVRIAKALQGTGPADARPLLQILPDLTTDELFALRAEYKNQAKVSGQGINIAKHIKMRIPGNLGKACYATALGRWESEAYWANSWYQGGASRRELLIESLMGRSNHDIKEIKNCFKDKKYGDDLERCVRTELKADKFRTAILLALEERRMPESTPLDIRLVKNDVQDLHYALTSQGGESDMIKIIVLRSDTHLREVLRIFEGTYGIHFARAMISKSRNLVGETLAHILNGALNRPMRDALLLHQAISETAPGKERTELLISRLVRLHWEPKHLERVKHVYQERYRISVREAIRREVLPGMKTPEGKMCADFCVELVDSA</sequence>
<feature type="compositionally biased region" description="Basic and acidic residues" evidence="1">
    <location>
        <begin position="1"/>
        <end position="12"/>
    </location>
</feature>
<dbReference type="GO" id="GO:0005544">
    <property type="term" value="F:calcium-dependent phospholipid binding"/>
    <property type="evidence" value="ECO:0007669"/>
    <property type="project" value="InterPro"/>
</dbReference>
<dbReference type="GO" id="GO:0005886">
    <property type="term" value="C:plasma membrane"/>
    <property type="evidence" value="ECO:0007669"/>
    <property type="project" value="TreeGrafter"/>
</dbReference>
<gene>
    <name evidence="2" type="ORF">LTR84_006079</name>
</gene>
<feature type="compositionally biased region" description="Basic and acidic residues" evidence="1">
    <location>
        <begin position="286"/>
        <end position="341"/>
    </location>
</feature>
<dbReference type="PANTHER" id="PTHR10502:SF107">
    <property type="entry name" value="ANNEXIN ANXC4 (AFU_ORTHOLOGUE AFUA_3G07020)"/>
    <property type="match status" value="1"/>
</dbReference>
<feature type="compositionally biased region" description="Basic and acidic residues" evidence="1">
    <location>
        <begin position="81"/>
        <end position="90"/>
    </location>
</feature>
<dbReference type="GO" id="GO:0005737">
    <property type="term" value="C:cytoplasm"/>
    <property type="evidence" value="ECO:0007669"/>
    <property type="project" value="TreeGrafter"/>
</dbReference>
<reference evidence="2 3" key="1">
    <citation type="submission" date="2023-08" db="EMBL/GenBank/DDBJ databases">
        <title>Black Yeasts Isolated from many extreme environments.</title>
        <authorList>
            <person name="Coleine C."/>
            <person name="Stajich J.E."/>
            <person name="Selbmann L."/>
        </authorList>
    </citation>
    <scope>NUCLEOTIDE SEQUENCE [LARGE SCALE GENOMIC DNA]</scope>
    <source>
        <strain evidence="2 3">CCFEE 5792</strain>
    </source>
</reference>
<evidence type="ECO:0000313" key="2">
    <source>
        <dbReference type="EMBL" id="KAK5047891.1"/>
    </source>
</evidence>
<dbReference type="GO" id="GO:0005509">
    <property type="term" value="F:calcium ion binding"/>
    <property type="evidence" value="ECO:0007669"/>
    <property type="project" value="InterPro"/>
</dbReference>
<dbReference type="Proteomes" id="UP001358417">
    <property type="component" value="Unassembled WGS sequence"/>
</dbReference>
<dbReference type="AlphaFoldDB" id="A0AAV9N503"/>